<keyword evidence="2" id="KW-0812">Transmembrane</keyword>
<keyword evidence="2" id="KW-0472">Membrane</keyword>
<gene>
    <name evidence="3" type="ORF">COR51_22475</name>
</gene>
<accession>A0ABX5D730</accession>
<organism evidence="3 4">
    <name type="scientific">Vibrio mediterranei</name>
    <dbReference type="NCBI Taxonomy" id="689"/>
    <lineage>
        <taxon>Bacteria</taxon>
        <taxon>Pseudomonadati</taxon>
        <taxon>Pseudomonadota</taxon>
        <taxon>Gammaproteobacteria</taxon>
        <taxon>Vibrionales</taxon>
        <taxon>Vibrionaceae</taxon>
        <taxon>Vibrio</taxon>
    </lineage>
</organism>
<feature type="region of interest" description="Disordered" evidence="1">
    <location>
        <begin position="184"/>
        <end position="209"/>
    </location>
</feature>
<feature type="transmembrane region" description="Helical" evidence="2">
    <location>
        <begin position="101"/>
        <end position="118"/>
    </location>
</feature>
<dbReference type="EMBL" id="NWTN01000022">
    <property type="protein sequence ID" value="PRQ65392.1"/>
    <property type="molecule type" value="Genomic_DNA"/>
</dbReference>
<protein>
    <submittedName>
        <fullName evidence="3">Uncharacterized protein</fullName>
    </submittedName>
</protein>
<dbReference type="RefSeq" id="WP_096444247.1">
    <property type="nucleotide sequence ID" value="NZ_NWTN01000022.1"/>
</dbReference>
<proteinExistence type="predicted"/>
<evidence type="ECO:0000256" key="2">
    <source>
        <dbReference type="SAM" id="Phobius"/>
    </source>
</evidence>
<evidence type="ECO:0000256" key="1">
    <source>
        <dbReference type="SAM" id="MobiDB-lite"/>
    </source>
</evidence>
<reference evidence="3 4" key="2">
    <citation type="submission" date="2018-03" db="EMBL/GenBank/DDBJ databases">
        <title>Genetic Diversity and Phenotypic Plasticity of AHL Mediated Quorum Sensing in Environmental Strains of Vibrio mediterranei.</title>
        <authorList>
            <person name="Lantoine F."/>
            <person name="Vouve F."/>
        </authorList>
    </citation>
    <scope>NUCLEOTIDE SEQUENCE [LARGE SCALE GENOMIC DNA]</scope>
    <source>
        <strain evidence="3 4">17LN0615E</strain>
    </source>
</reference>
<evidence type="ECO:0000313" key="3">
    <source>
        <dbReference type="EMBL" id="PRQ65392.1"/>
    </source>
</evidence>
<reference evidence="3 4" key="1">
    <citation type="submission" date="2017-09" db="EMBL/GenBank/DDBJ databases">
        <authorList>
            <person name="Girard L."/>
            <person name="Lami R."/>
            <person name="Suzuki M."/>
            <person name="Baudart J."/>
        </authorList>
    </citation>
    <scope>NUCLEOTIDE SEQUENCE [LARGE SCALE GENOMIC DNA]</scope>
    <source>
        <strain evidence="3 4">17LN0615E</strain>
    </source>
</reference>
<keyword evidence="4" id="KW-1185">Reference proteome</keyword>
<name>A0ABX5D730_9VIBR</name>
<feature type="transmembrane region" description="Helical" evidence="2">
    <location>
        <begin position="78"/>
        <end position="95"/>
    </location>
</feature>
<sequence length="209" mass="23592">MHLPSLNRLQTLRTQAILTSAATLIFIQMENGLLSFDLTHWIALGLYSSLLLISMYVAPKWFPPKSTHERTPIHRATGIALMTLALLICSWLQGFTLSQTLAFALSFALLVLGLNHSTEYRAGVTTTKNTFPTSGINIDKQLDEYRELMEIIEAKTGFFSKPEHRSSLHHAQTLDDTLSDLYQQKHGHRPKPQKAPTLLRAKPVWLEES</sequence>
<comment type="caution">
    <text evidence="3">The sequence shown here is derived from an EMBL/GenBank/DDBJ whole genome shotgun (WGS) entry which is preliminary data.</text>
</comment>
<dbReference type="Proteomes" id="UP000238163">
    <property type="component" value="Unassembled WGS sequence"/>
</dbReference>
<evidence type="ECO:0000313" key="4">
    <source>
        <dbReference type="Proteomes" id="UP000238163"/>
    </source>
</evidence>
<feature type="transmembrane region" description="Helical" evidence="2">
    <location>
        <begin position="41"/>
        <end position="58"/>
    </location>
</feature>
<keyword evidence="2" id="KW-1133">Transmembrane helix</keyword>